<feature type="domain" description="Nucleotidyl transferase" evidence="10">
    <location>
        <begin position="8"/>
        <end position="142"/>
    </location>
</feature>
<evidence type="ECO:0000313" key="12">
    <source>
        <dbReference type="EMBL" id="KAF2884519.1"/>
    </source>
</evidence>
<dbReference type="SUPFAM" id="SSF53448">
    <property type="entry name" value="Nucleotide-diphospho-sugar transferases"/>
    <property type="match status" value="1"/>
</dbReference>
<keyword evidence="4" id="KW-0396">Initiation factor</keyword>
<keyword evidence="3" id="KW-0963">Cytoplasm</keyword>
<dbReference type="EMBL" id="VTPC01090161">
    <property type="protein sequence ID" value="KAF2884519.1"/>
    <property type="molecule type" value="Genomic_DNA"/>
</dbReference>
<evidence type="ECO:0000256" key="2">
    <source>
        <dbReference type="ARBA" id="ARBA00007878"/>
    </source>
</evidence>
<evidence type="ECO:0000313" key="13">
    <source>
        <dbReference type="Proteomes" id="UP000801492"/>
    </source>
</evidence>
<reference evidence="12" key="1">
    <citation type="submission" date="2019-08" db="EMBL/GenBank/DDBJ databases">
        <title>The genome of the North American firefly Photinus pyralis.</title>
        <authorList>
            <consortium name="Photinus pyralis genome working group"/>
            <person name="Fallon T.R."/>
            <person name="Sander Lower S.E."/>
            <person name="Weng J.-K."/>
        </authorList>
    </citation>
    <scope>NUCLEOTIDE SEQUENCE</scope>
    <source>
        <strain evidence="12">TRF0915ILg1</strain>
        <tissue evidence="12">Whole body</tissue>
    </source>
</reference>
<dbReference type="OrthoDB" id="10250549at2759"/>
<evidence type="ECO:0000256" key="6">
    <source>
        <dbReference type="ARBA" id="ARBA00044196"/>
    </source>
</evidence>
<gene>
    <name evidence="12" type="ORF">ILUMI_21664</name>
</gene>
<comment type="subcellular location">
    <subcellularLocation>
        <location evidence="1">Cytoplasm</location>
        <location evidence="1">Cytosol</location>
    </subcellularLocation>
</comment>
<proteinExistence type="inferred from homology"/>
<evidence type="ECO:0000256" key="7">
    <source>
        <dbReference type="ARBA" id="ARBA00044229"/>
    </source>
</evidence>
<dbReference type="Pfam" id="PF24894">
    <property type="entry name" value="Hexapep_GlmU"/>
    <property type="match status" value="1"/>
</dbReference>
<evidence type="ECO:0000256" key="3">
    <source>
        <dbReference type="ARBA" id="ARBA00022490"/>
    </source>
</evidence>
<name>A0A8K0G3I4_IGNLU</name>
<evidence type="ECO:0000256" key="1">
    <source>
        <dbReference type="ARBA" id="ARBA00004514"/>
    </source>
</evidence>
<evidence type="ECO:0000256" key="8">
    <source>
        <dbReference type="ARBA" id="ARBA00045373"/>
    </source>
</evidence>
<dbReference type="InterPro" id="IPR029044">
    <property type="entry name" value="Nucleotide-diphossugar_trans"/>
</dbReference>
<dbReference type="Gene3D" id="3.90.550.10">
    <property type="entry name" value="Spore Coat Polysaccharide Biosynthesis Protein SpsA, Chain A"/>
    <property type="match status" value="1"/>
</dbReference>
<feature type="domain" description="Glucose-1-phosphate adenylyltransferase/Bifunctional protein GlmU-like C-terminal hexapeptide" evidence="11">
    <location>
        <begin position="369"/>
        <end position="437"/>
    </location>
</feature>
<dbReference type="GO" id="GO:0002183">
    <property type="term" value="P:cytoplasmic translational initiation"/>
    <property type="evidence" value="ECO:0007669"/>
    <property type="project" value="TreeGrafter"/>
</dbReference>
<sequence length="454" mass="50957">MLLPEFQAVILAAGKGSRMPELTAGKPKCLLPIGGKPLVWYPLHKLQQSGFNDVILIVAENQKTEIQNAIDRTNLNIKVDYFSIGDEELGTADSLRLIHEKIKSDVLVLSCDLVTDVNLSEVVNLFRQHDASICALLFHPPSAEQVVIPGPKAKHKPERDLIGVDTQTNRLVFLASASDFESNVNLPKSLVRKHTNITMYSNLIDSHVYVLKKWVIKYLLHEKSISTIKGELLPHIIRKQLSKPKVKEHNLSVVNTKDSNDIFHYAGESESDSLCVRNASTYNDHYGDVKPCYNNDIIRCFAYIAKPDTYGIRVNTLPAYCLVNAKIIEKWDKIADGKELIRMDSKADVKSTQVDDKCIIWESSRLHEKTSYKNSIIGANSEVQNFSRVFNSILMSNVVIKEKVALENCIVCDGVVIESGSQIKNCLIGSRHVIPKQSVHSHEVLTVTDRLMEF</sequence>
<dbReference type="AlphaFoldDB" id="A0A8K0G3I4"/>
<accession>A0A8K0G3I4</accession>
<keyword evidence="5" id="KW-0648">Protein biosynthesis</keyword>
<dbReference type="PANTHER" id="PTHR45989">
    <property type="entry name" value="TRANSLATION INITIATION FACTOR EIF-2B SUBUNIT GAMMA"/>
    <property type="match status" value="1"/>
</dbReference>
<comment type="similarity">
    <text evidence="2">Belongs to the eIF-2B gamma/epsilon subunits family.</text>
</comment>
<dbReference type="InterPro" id="IPR005835">
    <property type="entry name" value="NTP_transferase_dom"/>
</dbReference>
<evidence type="ECO:0000259" key="10">
    <source>
        <dbReference type="Pfam" id="PF00483"/>
    </source>
</evidence>
<evidence type="ECO:0000256" key="4">
    <source>
        <dbReference type="ARBA" id="ARBA00022540"/>
    </source>
</evidence>
<dbReference type="GO" id="GO:0005085">
    <property type="term" value="F:guanyl-nucleotide exchange factor activity"/>
    <property type="evidence" value="ECO:0007669"/>
    <property type="project" value="TreeGrafter"/>
</dbReference>
<dbReference type="GO" id="GO:0005829">
    <property type="term" value="C:cytosol"/>
    <property type="evidence" value="ECO:0007669"/>
    <property type="project" value="UniProtKB-SubCell"/>
</dbReference>
<evidence type="ECO:0000256" key="9">
    <source>
        <dbReference type="ARBA" id="ARBA00046432"/>
    </source>
</evidence>
<dbReference type="GO" id="GO:0005851">
    <property type="term" value="C:eukaryotic translation initiation factor 2B complex"/>
    <property type="evidence" value="ECO:0007669"/>
    <property type="project" value="TreeGrafter"/>
</dbReference>
<keyword evidence="13" id="KW-1185">Reference proteome</keyword>
<dbReference type="InterPro" id="IPR051960">
    <property type="entry name" value="eIF2B_gamma"/>
</dbReference>
<comment type="function">
    <text evidence="8">Acts as a component of the translation initiation factor 2B (eIF2B) complex, which catalyzes the exchange of GDP for GTP on the eukaryotic initiation factor 2 (eIF2) complex gamma subunit. Its guanine nucleotide exchange factor activity is repressed when bound to eIF2 complex phosphorylated on the alpha subunit, thereby limiting the amount of methionyl-initiator methionine tRNA available to the ribosome and consequently global translation is repressed.</text>
</comment>
<evidence type="ECO:0000256" key="5">
    <source>
        <dbReference type="ARBA" id="ARBA00022917"/>
    </source>
</evidence>
<comment type="caution">
    <text evidence="12">The sequence shown here is derived from an EMBL/GenBank/DDBJ whole genome shotgun (WGS) entry which is preliminary data.</text>
</comment>
<dbReference type="InterPro" id="IPR056818">
    <property type="entry name" value="GlmU/GlgC-like_hexapep"/>
</dbReference>
<dbReference type="Gene3D" id="2.160.10.10">
    <property type="entry name" value="Hexapeptide repeat proteins"/>
    <property type="match status" value="1"/>
</dbReference>
<comment type="subunit">
    <text evidence="9">Component of the translation initiation factor 2B (eIF2B) complex which is a heterodecamer of two sets of five different subunits: alpha, beta, gamma, delta and epsilon. Subunits alpha, beta and delta comprise a regulatory subcomplex and subunits epsilon and gamma comprise a catalytic subcomplex. Within the complex, the hexameric regulatory complex resides at the center, with the two heterodimeric catalytic subcomplexes bound on opposite sides.</text>
</comment>
<dbReference type="GO" id="GO:0003743">
    <property type="term" value="F:translation initiation factor activity"/>
    <property type="evidence" value="ECO:0007669"/>
    <property type="project" value="UniProtKB-KW"/>
</dbReference>
<dbReference type="Proteomes" id="UP000801492">
    <property type="component" value="Unassembled WGS sequence"/>
</dbReference>
<dbReference type="CDD" id="cd04198">
    <property type="entry name" value="eIF-2B_gamma_N"/>
    <property type="match status" value="1"/>
</dbReference>
<organism evidence="12 13">
    <name type="scientific">Ignelater luminosus</name>
    <name type="common">Cucubano</name>
    <name type="synonym">Pyrophorus luminosus</name>
    <dbReference type="NCBI Taxonomy" id="2038154"/>
    <lineage>
        <taxon>Eukaryota</taxon>
        <taxon>Metazoa</taxon>
        <taxon>Ecdysozoa</taxon>
        <taxon>Arthropoda</taxon>
        <taxon>Hexapoda</taxon>
        <taxon>Insecta</taxon>
        <taxon>Pterygota</taxon>
        <taxon>Neoptera</taxon>
        <taxon>Endopterygota</taxon>
        <taxon>Coleoptera</taxon>
        <taxon>Polyphaga</taxon>
        <taxon>Elateriformia</taxon>
        <taxon>Elateroidea</taxon>
        <taxon>Elateridae</taxon>
        <taxon>Agrypninae</taxon>
        <taxon>Pyrophorini</taxon>
        <taxon>Ignelater</taxon>
    </lineage>
</organism>
<dbReference type="Pfam" id="PF00483">
    <property type="entry name" value="NTP_transferase"/>
    <property type="match status" value="1"/>
</dbReference>
<dbReference type="PANTHER" id="PTHR45989:SF1">
    <property type="entry name" value="TRANSLATION INITIATION FACTOR EIF-2B SUBUNIT GAMMA"/>
    <property type="match status" value="1"/>
</dbReference>
<protein>
    <recommendedName>
        <fullName evidence="6">Translation initiation factor eIF2B subunit gamma</fullName>
    </recommendedName>
    <alternativeName>
        <fullName evidence="7">eIF2B GDP-GTP exchange factor subunit gamma</fullName>
    </alternativeName>
</protein>
<evidence type="ECO:0000259" key="11">
    <source>
        <dbReference type="Pfam" id="PF24894"/>
    </source>
</evidence>
<dbReference type="CDD" id="cd04652">
    <property type="entry name" value="LbH_eIF2B_gamma_C"/>
    <property type="match status" value="1"/>
</dbReference>